<organism evidence="1 2">
    <name type="scientific">Thelephora ganbajun</name>
    <name type="common">Ganba fungus</name>
    <dbReference type="NCBI Taxonomy" id="370292"/>
    <lineage>
        <taxon>Eukaryota</taxon>
        <taxon>Fungi</taxon>
        <taxon>Dikarya</taxon>
        <taxon>Basidiomycota</taxon>
        <taxon>Agaricomycotina</taxon>
        <taxon>Agaricomycetes</taxon>
        <taxon>Thelephorales</taxon>
        <taxon>Thelephoraceae</taxon>
        <taxon>Thelephora</taxon>
    </lineage>
</organism>
<evidence type="ECO:0000313" key="1">
    <source>
        <dbReference type="EMBL" id="KAF9653626.1"/>
    </source>
</evidence>
<dbReference type="Proteomes" id="UP000886501">
    <property type="component" value="Unassembled WGS sequence"/>
</dbReference>
<reference evidence="1" key="1">
    <citation type="submission" date="2019-10" db="EMBL/GenBank/DDBJ databases">
        <authorList>
            <consortium name="DOE Joint Genome Institute"/>
            <person name="Kuo A."/>
            <person name="Miyauchi S."/>
            <person name="Kiss E."/>
            <person name="Drula E."/>
            <person name="Kohler A."/>
            <person name="Sanchez-Garcia M."/>
            <person name="Andreopoulos B."/>
            <person name="Barry K.W."/>
            <person name="Bonito G."/>
            <person name="Buee M."/>
            <person name="Carver A."/>
            <person name="Chen C."/>
            <person name="Cichocki N."/>
            <person name="Clum A."/>
            <person name="Culley D."/>
            <person name="Crous P.W."/>
            <person name="Fauchery L."/>
            <person name="Girlanda M."/>
            <person name="Hayes R."/>
            <person name="Keri Z."/>
            <person name="Labutti K."/>
            <person name="Lipzen A."/>
            <person name="Lombard V."/>
            <person name="Magnuson J."/>
            <person name="Maillard F."/>
            <person name="Morin E."/>
            <person name="Murat C."/>
            <person name="Nolan M."/>
            <person name="Ohm R."/>
            <person name="Pangilinan J."/>
            <person name="Pereira M."/>
            <person name="Perotto S."/>
            <person name="Peter M."/>
            <person name="Riley R."/>
            <person name="Sitrit Y."/>
            <person name="Stielow B."/>
            <person name="Szollosi G."/>
            <person name="Zifcakova L."/>
            <person name="Stursova M."/>
            <person name="Spatafora J.W."/>
            <person name="Tedersoo L."/>
            <person name="Vaario L.-M."/>
            <person name="Yamada A."/>
            <person name="Yan M."/>
            <person name="Wang P."/>
            <person name="Xu J."/>
            <person name="Bruns T."/>
            <person name="Baldrian P."/>
            <person name="Vilgalys R."/>
            <person name="Henrissat B."/>
            <person name="Grigoriev I.V."/>
            <person name="Hibbett D."/>
            <person name="Nagy L.G."/>
            <person name="Martin F.M."/>
        </authorList>
    </citation>
    <scope>NUCLEOTIDE SEQUENCE</scope>
    <source>
        <strain evidence="1">P2</strain>
    </source>
</reference>
<dbReference type="EMBL" id="MU117963">
    <property type="protein sequence ID" value="KAF9653626.1"/>
    <property type="molecule type" value="Genomic_DNA"/>
</dbReference>
<comment type="caution">
    <text evidence="1">The sequence shown here is derived from an EMBL/GenBank/DDBJ whole genome shotgun (WGS) entry which is preliminary data.</text>
</comment>
<name>A0ACB6ZWY1_THEGA</name>
<sequence length="1259" mass="140370">MRKLLRKKADPPQQPAPPPTVQKSPPLPPPLFARFASSHSTGSSPSPPVISGPAPLVPRDSVNRHSGPHDGSPPKPSSTRVVAPPVQRNRMYEKQQPVNGGRDDKPLPDPEQTPTQRAHPHTFQREPVQLFESRTLPANTNDQPPKPQKSIPEFRKRDNPPRNPEFAPVSLDTPSTLSKSGDMTHKLSHTPISASSERKPSSTRPAPTPELLPSGLSAFHKPPDLPQPRRKYSPLEAFGLAPGENSPVPSTTTSSVNLPSQNSQEPVGQSVLTTSSDSLPFLPGEAIPTTPGLDTTPTQNHDPRRESLPARTISLDVPPVIQRYEKLQRPQTADSLNGPQDLRMRADQLNRIRAHHPLGPRSSINRGPVQGQPRIFASMNTGTDFQQEPPALKQGQPRIFAGGNGQDSQPRSTNGPQPSSGYVHGSQPQQEFPTMYNSRTGDIKGKGVDRSGMDSMQGFQQPQQQPERPFHQRDNQSLPHAQMGETPIRTMYTQAKSPAMQYREDVEKGREWNRVGGNGAPDNKLAELPPTHRLPIRRTTDPHFEPPLPASLRKNSSGSSNEPQQGFMGPRGQLNDHQQAFNLDRENFKPSRRQSLYSPVVSVTANVPEPELSNELSIPSLKTVRSSGQRLDSAQREPDRYHPPPTPSFNTESSPPATNNYSNPDINGSSSEPPQSHDPRRQPIGWHVQGSTVSLPTQEPSRKISFTSYTSVSSDRERDRSPAVVEPQPVHNRPQKSTQPPRLDNSQISSPPAHHQSRERLRTSAAPENRGSQMDSFYGGDASLPGMKKLNIRNGGVDHTGIDEEPEPYFYPLELHLLHPQLLRALLQYLSFYDWCILQGVNKGLRSQLSHVKELKEEVLERHLSTIGYSRWVWEENEPLVISLRDLSEYMRGVSLPTHEYARISGDYLQARASTMPKEEKMRHTEQARAMSFATRAYSRIIVRLRAQAEAVMTHGGTIFKLPSGPVAVSRAHTRGMTSTNSSRTPSPSSHERQSSRPPNGQRGRMAFASPIYQPKRAPLLRVFVPSPEDWLSDASVVECEFELKRAGILHMLKPGDAVWDIAVGDEGNAGRMVWDGNFLLDLDYAYSTLGDLPRYLPSLAFAPSYFHRVIRINGNPVVHVDLNPWAEEIVMNLQLLQDKVKTETSQGIYHNVIRWVHRSTFQIYPPPNGKRIPFQFGSSTWHMDPGWYGTVVVEAEGTNEGLADLQSRCHSAFPARNDSKGQGSRDEERRRVFRILRERSKPGEIWIRTVGDKERLIP</sequence>
<reference evidence="1" key="2">
    <citation type="journal article" date="2020" name="Nat. Commun.">
        <title>Large-scale genome sequencing of mycorrhizal fungi provides insights into the early evolution of symbiotic traits.</title>
        <authorList>
            <person name="Miyauchi S."/>
            <person name="Kiss E."/>
            <person name="Kuo A."/>
            <person name="Drula E."/>
            <person name="Kohler A."/>
            <person name="Sanchez-Garcia M."/>
            <person name="Morin E."/>
            <person name="Andreopoulos B."/>
            <person name="Barry K.W."/>
            <person name="Bonito G."/>
            <person name="Buee M."/>
            <person name="Carver A."/>
            <person name="Chen C."/>
            <person name="Cichocki N."/>
            <person name="Clum A."/>
            <person name="Culley D."/>
            <person name="Crous P.W."/>
            <person name="Fauchery L."/>
            <person name="Girlanda M."/>
            <person name="Hayes R.D."/>
            <person name="Keri Z."/>
            <person name="LaButti K."/>
            <person name="Lipzen A."/>
            <person name="Lombard V."/>
            <person name="Magnuson J."/>
            <person name="Maillard F."/>
            <person name="Murat C."/>
            <person name="Nolan M."/>
            <person name="Ohm R.A."/>
            <person name="Pangilinan J."/>
            <person name="Pereira M.F."/>
            <person name="Perotto S."/>
            <person name="Peter M."/>
            <person name="Pfister S."/>
            <person name="Riley R."/>
            <person name="Sitrit Y."/>
            <person name="Stielow J.B."/>
            <person name="Szollosi G."/>
            <person name="Zifcakova L."/>
            <person name="Stursova M."/>
            <person name="Spatafora J.W."/>
            <person name="Tedersoo L."/>
            <person name="Vaario L.M."/>
            <person name="Yamada A."/>
            <person name="Yan M."/>
            <person name="Wang P."/>
            <person name="Xu J."/>
            <person name="Bruns T."/>
            <person name="Baldrian P."/>
            <person name="Vilgalys R."/>
            <person name="Dunand C."/>
            <person name="Henrissat B."/>
            <person name="Grigoriev I.V."/>
            <person name="Hibbett D."/>
            <person name="Nagy L.G."/>
            <person name="Martin F.M."/>
        </authorList>
    </citation>
    <scope>NUCLEOTIDE SEQUENCE</scope>
    <source>
        <strain evidence="1">P2</strain>
    </source>
</reference>
<keyword evidence="2" id="KW-1185">Reference proteome</keyword>
<protein>
    <submittedName>
        <fullName evidence="1">Uncharacterized protein</fullName>
    </submittedName>
</protein>
<evidence type="ECO:0000313" key="2">
    <source>
        <dbReference type="Proteomes" id="UP000886501"/>
    </source>
</evidence>
<gene>
    <name evidence="1" type="ORF">BDM02DRAFT_3135101</name>
</gene>
<accession>A0ACB6ZWY1</accession>
<proteinExistence type="predicted"/>